<dbReference type="AlphaFoldDB" id="A0AAN8F4W8"/>
<gene>
    <name evidence="1" type="ORF">GCK32_012346</name>
</gene>
<accession>A0AAN8F4W8</accession>
<comment type="caution">
    <text evidence="1">The sequence shown here is derived from an EMBL/GenBank/DDBJ whole genome shotgun (WGS) entry which is preliminary data.</text>
</comment>
<keyword evidence="2" id="KW-1185">Reference proteome</keyword>
<evidence type="ECO:0000313" key="2">
    <source>
        <dbReference type="Proteomes" id="UP001331761"/>
    </source>
</evidence>
<protein>
    <submittedName>
        <fullName evidence="1">Uncharacterized protein</fullName>
    </submittedName>
</protein>
<dbReference type="EMBL" id="WIXE01019033">
    <property type="protein sequence ID" value="KAK5970400.1"/>
    <property type="molecule type" value="Genomic_DNA"/>
</dbReference>
<name>A0AAN8F4W8_TRICO</name>
<organism evidence="1 2">
    <name type="scientific">Trichostrongylus colubriformis</name>
    <name type="common">Black scour worm</name>
    <dbReference type="NCBI Taxonomy" id="6319"/>
    <lineage>
        <taxon>Eukaryota</taxon>
        <taxon>Metazoa</taxon>
        <taxon>Ecdysozoa</taxon>
        <taxon>Nematoda</taxon>
        <taxon>Chromadorea</taxon>
        <taxon>Rhabditida</taxon>
        <taxon>Rhabditina</taxon>
        <taxon>Rhabditomorpha</taxon>
        <taxon>Strongyloidea</taxon>
        <taxon>Trichostrongylidae</taxon>
        <taxon>Trichostrongylus</taxon>
    </lineage>
</organism>
<evidence type="ECO:0000313" key="1">
    <source>
        <dbReference type="EMBL" id="KAK5970400.1"/>
    </source>
</evidence>
<proteinExistence type="predicted"/>
<dbReference type="Proteomes" id="UP001331761">
    <property type="component" value="Unassembled WGS sequence"/>
</dbReference>
<reference evidence="1 2" key="1">
    <citation type="submission" date="2019-10" db="EMBL/GenBank/DDBJ databases">
        <title>Assembly and Annotation for the nematode Trichostrongylus colubriformis.</title>
        <authorList>
            <person name="Martin J."/>
        </authorList>
    </citation>
    <scope>NUCLEOTIDE SEQUENCE [LARGE SCALE GENOMIC DNA]</scope>
    <source>
        <strain evidence="1">G859</strain>
        <tissue evidence="1">Whole worm</tissue>
    </source>
</reference>
<sequence>MEIMPAEFAVVFLRSPYTIRRSRDNHFKALEVFRDIPTIYDDLVTLLHKL</sequence>